<accession>A0A1A5YKH3</accession>
<feature type="transmembrane region" description="Helical" evidence="8">
    <location>
        <begin position="150"/>
        <end position="171"/>
    </location>
</feature>
<dbReference type="STRING" id="1844972.A7K91_18090"/>
<dbReference type="SUPFAM" id="SSF52540">
    <property type="entry name" value="P-loop containing nucleoside triphosphate hydrolases"/>
    <property type="match status" value="1"/>
</dbReference>
<evidence type="ECO:0000259" key="9">
    <source>
        <dbReference type="PROSITE" id="PS50893"/>
    </source>
</evidence>
<feature type="transmembrane region" description="Helical" evidence="8">
    <location>
        <begin position="177"/>
        <end position="197"/>
    </location>
</feature>
<dbReference type="PROSITE" id="PS50893">
    <property type="entry name" value="ABC_TRANSPORTER_2"/>
    <property type="match status" value="1"/>
</dbReference>
<dbReference type="Proteomes" id="UP000092024">
    <property type="component" value="Unassembled WGS sequence"/>
</dbReference>
<dbReference type="Pfam" id="PF00005">
    <property type="entry name" value="ABC_tran"/>
    <property type="match status" value="1"/>
</dbReference>
<evidence type="ECO:0000313" key="12">
    <source>
        <dbReference type="Proteomes" id="UP000092024"/>
    </source>
</evidence>
<dbReference type="CDD" id="cd07346">
    <property type="entry name" value="ABC_6TM_exporters"/>
    <property type="match status" value="1"/>
</dbReference>
<dbReference type="InterPro" id="IPR039421">
    <property type="entry name" value="Type_1_exporter"/>
</dbReference>
<dbReference type="SUPFAM" id="SSF90123">
    <property type="entry name" value="ABC transporter transmembrane region"/>
    <property type="match status" value="1"/>
</dbReference>
<feature type="transmembrane region" description="Helical" evidence="8">
    <location>
        <begin position="270"/>
        <end position="287"/>
    </location>
</feature>
<evidence type="ECO:0008006" key="13">
    <source>
        <dbReference type="Google" id="ProtNLM"/>
    </source>
</evidence>
<keyword evidence="2 8" id="KW-0812">Transmembrane</keyword>
<feature type="transmembrane region" description="Helical" evidence="8">
    <location>
        <begin position="79"/>
        <end position="97"/>
    </location>
</feature>
<evidence type="ECO:0000256" key="5">
    <source>
        <dbReference type="ARBA" id="ARBA00022989"/>
    </source>
</evidence>
<dbReference type="PANTHER" id="PTHR43394:SF1">
    <property type="entry name" value="ATP-BINDING CASSETTE SUB-FAMILY B MEMBER 10, MITOCHONDRIAL"/>
    <property type="match status" value="1"/>
</dbReference>
<evidence type="ECO:0000256" key="1">
    <source>
        <dbReference type="ARBA" id="ARBA00004651"/>
    </source>
</evidence>
<gene>
    <name evidence="11" type="ORF">A7K91_18090</name>
</gene>
<comment type="caution">
    <text evidence="11">The sequence shown here is derived from an EMBL/GenBank/DDBJ whole genome shotgun (WGS) entry which is preliminary data.</text>
</comment>
<evidence type="ECO:0000256" key="3">
    <source>
        <dbReference type="ARBA" id="ARBA00022741"/>
    </source>
</evidence>
<evidence type="ECO:0000256" key="6">
    <source>
        <dbReference type="ARBA" id="ARBA00023136"/>
    </source>
</evidence>
<dbReference type="GO" id="GO:0005524">
    <property type="term" value="F:ATP binding"/>
    <property type="evidence" value="ECO:0007669"/>
    <property type="project" value="UniProtKB-KW"/>
</dbReference>
<dbReference type="OrthoDB" id="2523217at2"/>
<keyword evidence="12" id="KW-1185">Reference proteome</keyword>
<dbReference type="PROSITE" id="PS50929">
    <property type="entry name" value="ABC_TM1F"/>
    <property type="match status" value="1"/>
</dbReference>
<dbReference type="Gene3D" id="3.40.50.300">
    <property type="entry name" value="P-loop containing nucleotide triphosphate hydrolases"/>
    <property type="match status" value="1"/>
</dbReference>
<sequence length="612" mass="66757">MNPEMNTGNNRETSTGSNAEINTRKTLVLLFTYARKHWIILLFLPLLMGVDIGFEIGVAQVQGLFIDTASKGVMTELMNVTKLVVCLLLGAIVLLALHKHLIVKLLGYVHRDLTLKLFDVVNYMPFRNRQSYHSGELVTRLKEDTEHGSSIIEALVEYVTVFVLILLSFIYLIKIDLVLAVLGAVSSPLLFFIGRFFDKKIAIQSDDVQHKEQALRETSQEFVQGLPIVKTYRAKGLYLGQFMKQRKALNQSQARLAMTNAMSRGLTEGSYQLIYIAALVFIAIAATRNTMTPGAIVTFSVLFELVVWPVIGLSDQYSRVQEGVGAFNRIYRLLKFEAAGGTVGKHPLSSGAAGETVGKHPLPSTPGEHTSTSPPDGDTVISLQNVSFQPEGADKPLLSEISFQLKKGEKVLIIGPSGAGKSSLARLCSGLYEPTGGEAFIGGDGEGDDSGLVFVSQSPYLFSATIKENIGLVKPQAKDQDIRAAATLAGLDAFIDGLPDGYDTVITEQGNNFSGGQKQRISLSRAFLHKECSLVIMDEPTSALDAANEQKLVDSIRLYLENKSAILVTHRPALASLADRIIVMNDGGIAEEGTHEELTRRDGFYSRFLRGA</sequence>
<dbReference type="InterPro" id="IPR036640">
    <property type="entry name" value="ABC1_TM_sf"/>
</dbReference>
<evidence type="ECO:0000256" key="4">
    <source>
        <dbReference type="ARBA" id="ARBA00022840"/>
    </source>
</evidence>
<keyword evidence="6 8" id="KW-0472">Membrane</keyword>
<evidence type="ECO:0000256" key="2">
    <source>
        <dbReference type="ARBA" id="ARBA00022692"/>
    </source>
</evidence>
<feature type="domain" description="ABC transporter" evidence="9">
    <location>
        <begin position="381"/>
        <end position="611"/>
    </location>
</feature>
<dbReference type="InterPro" id="IPR003593">
    <property type="entry name" value="AAA+_ATPase"/>
</dbReference>
<dbReference type="SMART" id="SM00382">
    <property type="entry name" value="AAA"/>
    <property type="match status" value="1"/>
</dbReference>
<keyword evidence="4" id="KW-0067">ATP-binding</keyword>
<dbReference type="GO" id="GO:0005886">
    <property type="term" value="C:plasma membrane"/>
    <property type="evidence" value="ECO:0007669"/>
    <property type="project" value="UniProtKB-SubCell"/>
</dbReference>
<evidence type="ECO:0000259" key="10">
    <source>
        <dbReference type="PROSITE" id="PS50929"/>
    </source>
</evidence>
<dbReference type="InterPro" id="IPR003439">
    <property type="entry name" value="ABC_transporter-like_ATP-bd"/>
</dbReference>
<dbReference type="GO" id="GO:0015421">
    <property type="term" value="F:ABC-type oligopeptide transporter activity"/>
    <property type="evidence" value="ECO:0007669"/>
    <property type="project" value="TreeGrafter"/>
</dbReference>
<dbReference type="AlphaFoldDB" id="A0A1A5YKH3"/>
<comment type="subcellular location">
    <subcellularLocation>
        <location evidence="1">Cell membrane</location>
        <topology evidence="1">Multi-pass membrane protein</topology>
    </subcellularLocation>
</comment>
<reference evidence="11 12" key="1">
    <citation type="submission" date="2016-05" db="EMBL/GenBank/DDBJ databases">
        <title>Paenibacillus oryzae. sp. nov., isolated from the rice root.</title>
        <authorList>
            <person name="Zhang J."/>
            <person name="Zhang X."/>
        </authorList>
    </citation>
    <scope>NUCLEOTIDE SEQUENCE [LARGE SCALE GENOMIC DNA]</scope>
    <source>
        <strain evidence="11 12">1DrF-4</strain>
    </source>
</reference>
<dbReference type="EMBL" id="LYPA01000051">
    <property type="protein sequence ID" value="OBR65885.1"/>
    <property type="molecule type" value="Genomic_DNA"/>
</dbReference>
<dbReference type="InterPro" id="IPR027417">
    <property type="entry name" value="P-loop_NTPase"/>
</dbReference>
<evidence type="ECO:0000256" key="8">
    <source>
        <dbReference type="SAM" id="Phobius"/>
    </source>
</evidence>
<feature type="region of interest" description="Disordered" evidence="7">
    <location>
        <begin position="347"/>
        <end position="378"/>
    </location>
</feature>
<protein>
    <recommendedName>
        <fullName evidence="13">ABC transporter ATP-binding protein</fullName>
    </recommendedName>
</protein>
<name>A0A1A5YKH3_9BACL</name>
<dbReference type="PANTHER" id="PTHR43394">
    <property type="entry name" value="ATP-DEPENDENT PERMEASE MDL1, MITOCHONDRIAL"/>
    <property type="match status" value="1"/>
</dbReference>
<evidence type="ECO:0000313" key="11">
    <source>
        <dbReference type="EMBL" id="OBR65885.1"/>
    </source>
</evidence>
<dbReference type="GO" id="GO:0016887">
    <property type="term" value="F:ATP hydrolysis activity"/>
    <property type="evidence" value="ECO:0007669"/>
    <property type="project" value="InterPro"/>
</dbReference>
<feature type="transmembrane region" description="Helical" evidence="8">
    <location>
        <begin position="38"/>
        <end position="59"/>
    </location>
</feature>
<feature type="transmembrane region" description="Helical" evidence="8">
    <location>
        <begin position="293"/>
        <end position="311"/>
    </location>
</feature>
<dbReference type="Pfam" id="PF00664">
    <property type="entry name" value="ABC_membrane"/>
    <property type="match status" value="1"/>
</dbReference>
<dbReference type="RefSeq" id="WP_068682506.1">
    <property type="nucleotide sequence ID" value="NZ_LYPA01000051.1"/>
</dbReference>
<proteinExistence type="predicted"/>
<keyword evidence="3" id="KW-0547">Nucleotide-binding</keyword>
<evidence type="ECO:0000256" key="7">
    <source>
        <dbReference type="SAM" id="MobiDB-lite"/>
    </source>
</evidence>
<feature type="domain" description="ABC transmembrane type-1" evidence="10">
    <location>
        <begin position="42"/>
        <end position="322"/>
    </location>
</feature>
<dbReference type="Gene3D" id="1.20.1560.10">
    <property type="entry name" value="ABC transporter type 1, transmembrane domain"/>
    <property type="match status" value="1"/>
</dbReference>
<dbReference type="InterPro" id="IPR017871">
    <property type="entry name" value="ABC_transporter-like_CS"/>
</dbReference>
<dbReference type="InterPro" id="IPR011527">
    <property type="entry name" value="ABC1_TM_dom"/>
</dbReference>
<organism evidence="11 12">
    <name type="scientific">Paenibacillus oryzae</name>
    <dbReference type="NCBI Taxonomy" id="1844972"/>
    <lineage>
        <taxon>Bacteria</taxon>
        <taxon>Bacillati</taxon>
        <taxon>Bacillota</taxon>
        <taxon>Bacilli</taxon>
        <taxon>Bacillales</taxon>
        <taxon>Paenibacillaceae</taxon>
        <taxon>Paenibacillus</taxon>
    </lineage>
</organism>
<keyword evidence="5 8" id="KW-1133">Transmembrane helix</keyword>
<dbReference type="PROSITE" id="PS00211">
    <property type="entry name" value="ABC_TRANSPORTER_1"/>
    <property type="match status" value="1"/>
</dbReference>